<name>A0A1G6GML5_9GAMM</name>
<reference evidence="2" key="1">
    <citation type="submission" date="2016-09" db="EMBL/GenBank/DDBJ databases">
        <authorList>
            <person name="Varghese N."/>
            <person name="Submissions S."/>
        </authorList>
    </citation>
    <scope>NUCLEOTIDE SEQUENCE [LARGE SCALE GENOMIC DNA]</scope>
    <source>
        <strain evidence="2">ANC 4667</strain>
    </source>
</reference>
<evidence type="ECO:0000313" key="2">
    <source>
        <dbReference type="Proteomes" id="UP000243468"/>
    </source>
</evidence>
<gene>
    <name evidence="1" type="ORF">SAMN05421732_101117</name>
</gene>
<keyword evidence="2" id="KW-1185">Reference proteome</keyword>
<dbReference type="STRING" id="1226327.SAMN05421732_101117"/>
<protein>
    <submittedName>
        <fullName evidence="1">Uncharacterized protein</fullName>
    </submittedName>
</protein>
<proteinExistence type="predicted"/>
<dbReference type="Proteomes" id="UP000243468">
    <property type="component" value="Unassembled WGS sequence"/>
</dbReference>
<organism evidence="1 2">
    <name type="scientific">Acinetobacter kookii</name>
    <dbReference type="NCBI Taxonomy" id="1226327"/>
    <lineage>
        <taxon>Bacteria</taxon>
        <taxon>Pseudomonadati</taxon>
        <taxon>Pseudomonadota</taxon>
        <taxon>Gammaproteobacteria</taxon>
        <taxon>Moraxellales</taxon>
        <taxon>Moraxellaceae</taxon>
        <taxon>Acinetobacter</taxon>
    </lineage>
</organism>
<dbReference type="AlphaFoldDB" id="A0A1G6GML5"/>
<dbReference type="EMBL" id="FMYO01000001">
    <property type="protein sequence ID" value="SDB83232.1"/>
    <property type="molecule type" value="Genomic_DNA"/>
</dbReference>
<dbReference type="RefSeq" id="WP_092818204.1">
    <property type="nucleotide sequence ID" value="NZ_BAABKJ010000007.1"/>
</dbReference>
<dbReference type="OrthoDB" id="6701622at2"/>
<sequence>MKIIARVQDTGEMIELNAEEDVTSGTLNFFYHDQEGNYLRSTIRPYKKLPRKSVVPNMTFTLGDRTIVIIEIIE</sequence>
<evidence type="ECO:0000313" key="1">
    <source>
        <dbReference type="EMBL" id="SDB83232.1"/>
    </source>
</evidence>
<accession>A0A1G6GML5</accession>